<dbReference type="Pfam" id="PF00210">
    <property type="entry name" value="Ferritin"/>
    <property type="match status" value="1"/>
</dbReference>
<organism evidence="3 4">
    <name type="scientific">Lactobacillus phage LpeD</name>
    <dbReference type="NCBI Taxonomy" id="2041210"/>
    <lineage>
        <taxon>Viruses</taxon>
        <taxon>Duplodnaviria</taxon>
        <taxon>Heunggongvirae</taxon>
        <taxon>Uroviricota</taxon>
        <taxon>Caudoviricetes</taxon>
        <taxon>Herelleviridae</taxon>
        <taxon>Elpedvirus</taxon>
        <taxon>Elpedvirus LpeD</taxon>
    </lineage>
</organism>
<keyword evidence="4" id="KW-1185">Reference proteome</keyword>
<accession>A0A291I9P0</accession>
<evidence type="ECO:0000313" key="3">
    <source>
        <dbReference type="EMBL" id="ATG86405.1"/>
    </source>
</evidence>
<dbReference type="Gene3D" id="1.20.1260.10">
    <property type="match status" value="1"/>
</dbReference>
<reference evidence="3 4" key="1">
    <citation type="submission" date="2017-08" db="EMBL/GenBank/DDBJ databases">
        <title>Isolation and Characterization of phages of Lactobacillus pentosus and plantarum.</title>
        <authorList>
            <person name="Qi R."/>
            <person name="Yu M."/>
            <person name="Qiao X."/>
            <person name="Li Y."/>
        </authorList>
    </citation>
    <scope>NUCLEOTIDE SEQUENCE [LARGE SCALE GENOMIC DNA]</scope>
</reference>
<feature type="domain" description="Ferritin/DPS" evidence="2">
    <location>
        <begin position="10"/>
        <end position="151"/>
    </location>
</feature>
<dbReference type="PRINTS" id="PR01346">
    <property type="entry name" value="HELNAPAPROT"/>
</dbReference>
<dbReference type="EMBL" id="MF787246">
    <property type="protein sequence ID" value="ATG86405.1"/>
    <property type="molecule type" value="Genomic_DNA"/>
</dbReference>
<proteinExistence type="inferred from homology"/>
<dbReference type="InterPro" id="IPR009078">
    <property type="entry name" value="Ferritin-like_SF"/>
</dbReference>
<keyword evidence="3" id="KW-0238">DNA-binding</keyword>
<dbReference type="SUPFAM" id="SSF47240">
    <property type="entry name" value="Ferritin-like"/>
    <property type="match status" value="1"/>
</dbReference>
<dbReference type="PIRSF" id="PIRSF005900">
    <property type="entry name" value="Dps"/>
    <property type="match status" value="1"/>
</dbReference>
<evidence type="ECO:0000256" key="1">
    <source>
        <dbReference type="ARBA" id="ARBA00009497"/>
    </source>
</evidence>
<comment type="similarity">
    <text evidence="1">Belongs to the Dps family.</text>
</comment>
<dbReference type="InterPro" id="IPR012347">
    <property type="entry name" value="Ferritin-like"/>
</dbReference>
<protein>
    <submittedName>
        <fullName evidence="3">DNA-binding ferritin-like protein</fullName>
    </submittedName>
</protein>
<dbReference type="CDD" id="cd01043">
    <property type="entry name" value="DPS"/>
    <property type="match status" value="1"/>
</dbReference>
<evidence type="ECO:0000259" key="2">
    <source>
        <dbReference type="Pfam" id="PF00210"/>
    </source>
</evidence>
<gene>
    <name evidence="3" type="ORF">LpeD_172</name>
</gene>
<dbReference type="InterPro" id="IPR008331">
    <property type="entry name" value="Ferritin_DPS_dom"/>
</dbReference>
<dbReference type="PANTHER" id="PTHR42932:SF1">
    <property type="entry name" value="GENERAL STRESS PROTEIN 20U"/>
    <property type="match status" value="1"/>
</dbReference>
<name>A0A291I9P0_9CAUD</name>
<sequence length="170" mass="19268">MKKYNDSYVDMLNNVQANLHQAHEEAWAIHWLMRGKRFLTNHPMIDDILDELNEQIDWIAERSIQVGGMPLTSFNQVLMETSIEDVPAVYNSDMQDSIRELLSIFEALDTSYNSLHESAKSNNDVVTTSQVEQYLGYVEKQIWFLNAELGQSAYSSEGDGDTDEGGAIDG</sequence>
<dbReference type="InterPro" id="IPR002177">
    <property type="entry name" value="DPS_DNA-bd"/>
</dbReference>
<dbReference type="GO" id="GO:0003677">
    <property type="term" value="F:DNA binding"/>
    <property type="evidence" value="ECO:0007669"/>
    <property type="project" value="UniProtKB-KW"/>
</dbReference>
<dbReference type="PANTHER" id="PTHR42932">
    <property type="entry name" value="GENERAL STRESS PROTEIN 20U"/>
    <property type="match status" value="1"/>
</dbReference>
<dbReference type="Proteomes" id="UP000229296">
    <property type="component" value="Segment"/>
</dbReference>
<dbReference type="GO" id="GO:0008199">
    <property type="term" value="F:ferric iron binding"/>
    <property type="evidence" value="ECO:0007669"/>
    <property type="project" value="InterPro"/>
</dbReference>
<evidence type="ECO:0000313" key="4">
    <source>
        <dbReference type="Proteomes" id="UP000229296"/>
    </source>
</evidence>